<dbReference type="SUPFAM" id="SSF47152">
    <property type="entry name" value="Methane monooxygenase hydrolase, gamma subunit"/>
    <property type="match status" value="1"/>
</dbReference>
<dbReference type="RefSeq" id="WP_243072565.1">
    <property type="nucleotide sequence ID" value="NZ_JAIVFL010000001.1"/>
</dbReference>
<dbReference type="InterPro" id="IPR015952">
    <property type="entry name" value="Me_mOase_g_dom1"/>
</dbReference>
<dbReference type="InterPro" id="IPR015953">
    <property type="entry name" value="Me_mOase_g_dom2"/>
</dbReference>
<evidence type="ECO:0000313" key="2">
    <source>
        <dbReference type="EMBL" id="MCI4676364.1"/>
    </source>
</evidence>
<dbReference type="EMBL" id="JAIVFL010000001">
    <property type="protein sequence ID" value="MCI4676364.1"/>
    <property type="molecule type" value="Genomic_DNA"/>
</dbReference>
<dbReference type="GO" id="GO:0004497">
    <property type="term" value="F:monooxygenase activity"/>
    <property type="evidence" value="ECO:0007669"/>
    <property type="project" value="UniProtKB-KW"/>
</dbReference>
<accession>A0ABS9YYQ7</accession>
<gene>
    <name evidence="2" type="ORF">K9U37_16375</name>
</gene>
<dbReference type="InterPro" id="IPR036123">
    <property type="entry name" value="Me_mOase_sf_g"/>
</dbReference>
<dbReference type="InterPro" id="IPR004222">
    <property type="entry name" value="Me_mOase_g"/>
</dbReference>
<dbReference type="Gene3D" id="1.20.1280.10">
    <property type="entry name" value="Methane monooxygenase, gamma chain, domain 1"/>
    <property type="match status" value="1"/>
</dbReference>
<feature type="region of interest" description="Disordered" evidence="1">
    <location>
        <begin position="1"/>
        <end position="28"/>
    </location>
</feature>
<evidence type="ECO:0000256" key="1">
    <source>
        <dbReference type="SAM" id="MobiDB-lite"/>
    </source>
</evidence>
<feature type="compositionally biased region" description="Basic and acidic residues" evidence="1">
    <location>
        <begin position="1"/>
        <end position="17"/>
    </location>
</feature>
<organism evidence="2 3">
    <name type="scientific">Candidatus Mycolicibacterium alkanivorans</name>
    <dbReference type="NCBI Taxonomy" id="2954114"/>
    <lineage>
        <taxon>Bacteria</taxon>
        <taxon>Bacillati</taxon>
        <taxon>Actinomycetota</taxon>
        <taxon>Actinomycetes</taxon>
        <taxon>Mycobacteriales</taxon>
        <taxon>Mycobacteriaceae</taxon>
        <taxon>Mycolicibacterium</taxon>
    </lineage>
</organism>
<sequence length="187" mass="21492">MADEQRTARRRSRERETTTAGAEWRLEPSPWGDTALRAEWAARADALTTLDEAVAALMKYRTDHWGLEDQNTLWIEARLEERVAVLRLESASDEDFRNRTLTGEDAREICASVAERSTAAGDDYKEIERINDEFRSRYKPPIMATNLFVPAEIDLCEKLMKTRMLDWYGKSMEELRADRGVVVHAAP</sequence>
<protein>
    <submittedName>
        <fullName evidence="2">Methane monooxygenase</fullName>
    </submittedName>
</protein>
<dbReference type="Proteomes" id="UP001139068">
    <property type="component" value="Unassembled WGS sequence"/>
</dbReference>
<keyword evidence="2" id="KW-0503">Monooxygenase</keyword>
<reference evidence="2" key="1">
    <citation type="journal article" date="2022" name="ISME J.">
        <title>Identification of active gaseous-alkane degraders at natural gas seeps.</title>
        <authorList>
            <person name="Farhan Ul Haque M."/>
            <person name="Hernandez M."/>
            <person name="Crombie A.T."/>
            <person name="Murrell J.C."/>
        </authorList>
    </citation>
    <scope>NUCLEOTIDE SEQUENCE</scope>
    <source>
        <strain evidence="2">ANDR5</strain>
    </source>
</reference>
<comment type="caution">
    <text evidence="2">The sequence shown here is derived from an EMBL/GenBank/DDBJ whole genome shotgun (WGS) entry which is preliminary data.</text>
</comment>
<evidence type="ECO:0000313" key="3">
    <source>
        <dbReference type="Proteomes" id="UP001139068"/>
    </source>
</evidence>
<keyword evidence="2" id="KW-0560">Oxidoreductase</keyword>
<dbReference type="Pfam" id="PF02964">
    <property type="entry name" value="MeMO_Hyd_G"/>
    <property type="match status" value="1"/>
</dbReference>
<keyword evidence="3" id="KW-1185">Reference proteome</keyword>
<name>A0ABS9YYQ7_9MYCO</name>
<dbReference type="Gene3D" id="1.20.1280.30">
    <property type="entry name" value="Methane monooxygenase, gamma chain, domain 2"/>
    <property type="match status" value="1"/>
</dbReference>
<proteinExistence type="predicted"/>